<dbReference type="OrthoDB" id="5086884at2759"/>
<keyword evidence="9" id="KW-1185">Reference proteome</keyword>
<gene>
    <name evidence="8 10" type="ORF">P152DRAFT_378424</name>
</gene>
<organism evidence="8">
    <name type="scientific">Eremomyces bilateralis CBS 781.70</name>
    <dbReference type="NCBI Taxonomy" id="1392243"/>
    <lineage>
        <taxon>Eukaryota</taxon>
        <taxon>Fungi</taxon>
        <taxon>Dikarya</taxon>
        <taxon>Ascomycota</taxon>
        <taxon>Pezizomycotina</taxon>
        <taxon>Dothideomycetes</taxon>
        <taxon>Dothideomycetes incertae sedis</taxon>
        <taxon>Eremomycetales</taxon>
        <taxon>Eremomycetaceae</taxon>
        <taxon>Eremomyces</taxon>
    </lineage>
</organism>
<dbReference type="SUPFAM" id="SSF103473">
    <property type="entry name" value="MFS general substrate transporter"/>
    <property type="match status" value="1"/>
</dbReference>
<dbReference type="PANTHER" id="PTHR23506">
    <property type="entry name" value="GH10249P"/>
    <property type="match status" value="1"/>
</dbReference>
<dbReference type="InterPro" id="IPR036259">
    <property type="entry name" value="MFS_trans_sf"/>
</dbReference>
<dbReference type="RefSeq" id="XP_033532124.1">
    <property type="nucleotide sequence ID" value="XM_033675671.1"/>
</dbReference>
<dbReference type="InterPro" id="IPR020846">
    <property type="entry name" value="MFS_dom"/>
</dbReference>
<reference evidence="10" key="2">
    <citation type="submission" date="2020-04" db="EMBL/GenBank/DDBJ databases">
        <authorList>
            <consortium name="NCBI Genome Project"/>
        </authorList>
    </citation>
    <scope>NUCLEOTIDE SEQUENCE</scope>
    <source>
        <strain evidence="10">CBS 781.70</strain>
    </source>
</reference>
<evidence type="ECO:0000256" key="4">
    <source>
        <dbReference type="ARBA" id="ARBA00022989"/>
    </source>
</evidence>
<dbReference type="InterPro" id="IPR050930">
    <property type="entry name" value="MFS_Vesicular_Transporter"/>
</dbReference>
<keyword evidence="2" id="KW-0813">Transport</keyword>
<evidence type="ECO:0000256" key="2">
    <source>
        <dbReference type="ARBA" id="ARBA00022448"/>
    </source>
</evidence>
<comment type="subcellular location">
    <subcellularLocation>
        <location evidence="1">Membrane</location>
        <topology evidence="1">Multi-pass membrane protein</topology>
    </subcellularLocation>
</comment>
<name>A0A6G1FXI0_9PEZI</name>
<dbReference type="Gene3D" id="1.20.1250.20">
    <property type="entry name" value="MFS general substrate transporter like domains"/>
    <property type="match status" value="1"/>
</dbReference>
<dbReference type="PROSITE" id="PS50850">
    <property type="entry name" value="MFS"/>
    <property type="match status" value="1"/>
</dbReference>
<feature type="transmembrane region" description="Helical" evidence="6">
    <location>
        <begin position="96"/>
        <end position="115"/>
    </location>
</feature>
<feature type="transmembrane region" description="Helical" evidence="6">
    <location>
        <begin position="24"/>
        <end position="49"/>
    </location>
</feature>
<evidence type="ECO:0000313" key="9">
    <source>
        <dbReference type="Proteomes" id="UP000504638"/>
    </source>
</evidence>
<keyword evidence="4 6" id="KW-1133">Transmembrane helix</keyword>
<dbReference type="Proteomes" id="UP000504638">
    <property type="component" value="Unplaced"/>
</dbReference>
<sequence>QLDAPSPDMARRPRGLSWRSSTQFIVFTIGAGMFSDLFLYSLIVPVVPFLLEDRIKVPQSEVQQRVSELLAVCAGAQFIFSPLVGIFADRMRSRQVPFLFGILALAGSTVLFAVARSMLLLMAARILQGLSGAIVWSIGLAM</sequence>
<keyword evidence="3 6" id="KW-0812">Transmembrane</keyword>
<feature type="transmembrane region" description="Helical" evidence="6">
    <location>
        <begin position="69"/>
        <end position="89"/>
    </location>
</feature>
<dbReference type="GeneID" id="54416241"/>
<dbReference type="InterPro" id="IPR011701">
    <property type="entry name" value="MFS"/>
</dbReference>
<dbReference type="EMBL" id="ML975166">
    <property type="protein sequence ID" value="KAF1810493.1"/>
    <property type="molecule type" value="Genomic_DNA"/>
</dbReference>
<evidence type="ECO:0000256" key="1">
    <source>
        <dbReference type="ARBA" id="ARBA00004141"/>
    </source>
</evidence>
<accession>A0A6G1FXI0</accession>
<reference evidence="8 10" key="1">
    <citation type="submission" date="2020-01" db="EMBL/GenBank/DDBJ databases">
        <authorList>
            <consortium name="DOE Joint Genome Institute"/>
            <person name="Haridas S."/>
            <person name="Albert R."/>
            <person name="Binder M."/>
            <person name="Bloem J."/>
            <person name="Labutti K."/>
            <person name="Salamov A."/>
            <person name="Andreopoulos B."/>
            <person name="Baker S.E."/>
            <person name="Barry K."/>
            <person name="Bills G."/>
            <person name="Bluhm B.H."/>
            <person name="Cannon C."/>
            <person name="Castanera R."/>
            <person name="Culley D.E."/>
            <person name="Daum C."/>
            <person name="Ezra D."/>
            <person name="Gonzalez J.B."/>
            <person name="Henrissat B."/>
            <person name="Kuo A."/>
            <person name="Liang C."/>
            <person name="Lipzen A."/>
            <person name="Lutzoni F."/>
            <person name="Magnuson J."/>
            <person name="Mondo S."/>
            <person name="Nolan M."/>
            <person name="Ohm R."/>
            <person name="Pangilinan J."/>
            <person name="Park H.-J."/>
            <person name="Ramirez L."/>
            <person name="Alfaro M."/>
            <person name="Sun H."/>
            <person name="Tritt A."/>
            <person name="Yoshinaga Y."/>
            <person name="Zwiers L.-H."/>
            <person name="Turgeon B.G."/>
            <person name="Goodwin S.B."/>
            <person name="Spatafora J.W."/>
            <person name="Crous P.W."/>
            <person name="Grigoriev I.V."/>
        </authorList>
    </citation>
    <scope>NUCLEOTIDE SEQUENCE</scope>
    <source>
        <strain evidence="8 10">CBS 781.70</strain>
    </source>
</reference>
<evidence type="ECO:0000259" key="7">
    <source>
        <dbReference type="PROSITE" id="PS50850"/>
    </source>
</evidence>
<evidence type="ECO:0000256" key="3">
    <source>
        <dbReference type="ARBA" id="ARBA00022692"/>
    </source>
</evidence>
<dbReference type="PANTHER" id="PTHR23506:SF37">
    <property type="entry name" value="MAJOR FACILITATOR SUPERFAMILY (MFS) PROFILE DOMAIN-CONTAINING PROTEIN"/>
    <property type="match status" value="1"/>
</dbReference>
<dbReference type="GO" id="GO:0016020">
    <property type="term" value="C:membrane"/>
    <property type="evidence" value="ECO:0007669"/>
    <property type="project" value="UniProtKB-SubCell"/>
</dbReference>
<proteinExistence type="predicted"/>
<evidence type="ECO:0000313" key="8">
    <source>
        <dbReference type="EMBL" id="KAF1810493.1"/>
    </source>
</evidence>
<reference evidence="10" key="3">
    <citation type="submission" date="2025-04" db="UniProtKB">
        <authorList>
            <consortium name="RefSeq"/>
        </authorList>
    </citation>
    <scope>IDENTIFICATION</scope>
    <source>
        <strain evidence="10">CBS 781.70</strain>
    </source>
</reference>
<keyword evidence="5 6" id="KW-0472">Membrane</keyword>
<feature type="domain" description="Major facilitator superfamily (MFS) profile" evidence="7">
    <location>
        <begin position="25"/>
        <end position="142"/>
    </location>
</feature>
<feature type="non-terminal residue" evidence="8">
    <location>
        <position position="142"/>
    </location>
</feature>
<dbReference type="Pfam" id="PF07690">
    <property type="entry name" value="MFS_1"/>
    <property type="match status" value="1"/>
</dbReference>
<evidence type="ECO:0000313" key="10">
    <source>
        <dbReference type="RefSeq" id="XP_033532124.1"/>
    </source>
</evidence>
<dbReference type="GO" id="GO:0022857">
    <property type="term" value="F:transmembrane transporter activity"/>
    <property type="evidence" value="ECO:0007669"/>
    <property type="project" value="InterPro"/>
</dbReference>
<evidence type="ECO:0000256" key="5">
    <source>
        <dbReference type="ARBA" id="ARBA00023136"/>
    </source>
</evidence>
<protein>
    <recommendedName>
        <fullName evidence="7">Major facilitator superfamily (MFS) profile domain-containing protein</fullName>
    </recommendedName>
</protein>
<evidence type="ECO:0000256" key="6">
    <source>
        <dbReference type="SAM" id="Phobius"/>
    </source>
</evidence>
<feature type="non-terminal residue" evidence="8">
    <location>
        <position position="1"/>
    </location>
</feature>
<dbReference type="AlphaFoldDB" id="A0A6G1FXI0"/>